<organism evidence="1 2">
    <name type="scientific">Pseudomonas syringae pv. japonica str. M301072</name>
    <dbReference type="NCBI Taxonomy" id="629262"/>
    <lineage>
        <taxon>Bacteria</taxon>
        <taxon>Pseudomonadati</taxon>
        <taxon>Pseudomonadota</taxon>
        <taxon>Gammaproteobacteria</taxon>
        <taxon>Pseudomonadales</taxon>
        <taxon>Pseudomonadaceae</taxon>
        <taxon>Pseudomonas</taxon>
        <taxon>Pseudomonas syringae</taxon>
    </lineage>
</organism>
<dbReference type="AlphaFoldDB" id="F3G0H8"/>
<comment type="caution">
    <text evidence="1">The sequence shown here is derived from an EMBL/GenBank/DDBJ whole genome shotgun (WGS) entry which is preliminary data.</text>
</comment>
<feature type="non-terminal residue" evidence="1">
    <location>
        <position position="1"/>
    </location>
</feature>
<dbReference type="EMBL" id="AEAH01004270">
    <property type="protein sequence ID" value="EGH35970.1"/>
    <property type="molecule type" value="Genomic_DNA"/>
</dbReference>
<dbReference type="SUPFAM" id="SSF51126">
    <property type="entry name" value="Pectin lyase-like"/>
    <property type="match status" value="1"/>
</dbReference>
<evidence type="ECO:0000313" key="1">
    <source>
        <dbReference type="EMBL" id="EGH35970.1"/>
    </source>
</evidence>
<sequence>IGGNSNLRGTAASTILNEVVGANASQLRGYTEVAGEG</sequence>
<dbReference type="Gene3D" id="2.160.20.10">
    <property type="entry name" value="Single-stranded right-handed beta-helix, Pectin lyase-like"/>
    <property type="match status" value="1"/>
</dbReference>
<gene>
    <name evidence="1" type="ORF">PSYJA_45736</name>
</gene>
<protein>
    <submittedName>
        <fullName evidence="1">Filamentous hemagglutinin, intein-containing</fullName>
    </submittedName>
</protein>
<evidence type="ECO:0000313" key="2">
    <source>
        <dbReference type="Proteomes" id="UP000004471"/>
    </source>
</evidence>
<feature type="non-terminal residue" evidence="1">
    <location>
        <position position="37"/>
    </location>
</feature>
<proteinExistence type="predicted"/>
<reference evidence="1 2" key="1">
    <citation type="journal article" date="2011" name="PLoS Pathog.">
        <title>Dynamic evolution of pathogenicity revealed by sequencing and comparative genomics of 19 Pseudomonas syringae isolates.</title>
        <authorList>
            <person name="Baltrus D.A."/>
            <person name="Nishimura M.T."/>
            <person name="Romanchuk A."/>
            <person name="Chang J.H."/>
            <person name="Mukhtar M.S."/>
            <person name="Cherkis K."/>
            <person name="Roach J."/>
            <person name="Grant S.R."/>
            <person name="Jones C.D."/>
            <person name="Dangl J.L."/>
        </authorList>
    </citation>
    <scope>NUCLEOTIDE SEQUENCE [LARGE SCALE GENOMIC DNA]</scope>
    <source>
        <strain evidence="2">M301072PT</strain>
    </source>
</reference>
<accession>F3G0H8</accession>
<dbReference type="InterPro" id="IPR012334">
    <property type="entry name" value="Pectin_lyas_fold"/>
</dbReference>
<dbReference type="InterPro" id="IPR011050">
    <property type="entry name" value="Pectin_lyase_fold/virulence"/>
</dbReference>
<dbReference type="Proteomes" id="UP000004471">
    <property type="component" value="Unassembled WGS sequence"/>
</dbReference>
<name>F3G0H8_PSESX</name>